<evidence type="ECO:0000313" key="1">
    <source>
        <dbReference type="EMBL" id="MBK1706265.1"/>
    </source>
</evidence>
<dbReference type="Proteomes" id="UP001296776">
    <property type="component" value="Unassembled WGS sequence"/>
</dbReference>
<dbReference type="AlphaFoldDB" id="A0AAJ0XBM3"/>
<proteinExistence type="predicted"/>
<sequence>MTGDQRDLGIQTGLRQPMLDTGHRALDDLAIDQLDALVLGPGRRQRIDGLPLLRFHPAPVIT</sequence>
<accession>A0AAJ0XBM3</accession>
<comment type="caution">
    <text evidence="1">The sequence shown here is derived from an EMBL/GenBank/DDBJ whole genome shotgun (WGS) entry which is preliminary data.</text>
</comment>
<evidence type="ECO:0000313" key="2">
    <source>
        <dbReference type="Proteomes" id="UP001296776"/>
    </source>
</evidence>
<name>A0AAJ0XBM3_9GAMM</name>
<keyword evidence="2" id="KW-1185">Reference proteome</keyword>
<protein>
    <submittedName>
        <fullName evidence="1">Uncharacterized protein</fullName>
    </submittedName>
</protein>
<reference evidence="1" key="2">
    <citation type="journal article" date="2020" name="Microorganisms">
        <title>Osmotic Adaptation and Compatible Solute Biosynthesis of Phototrophic Bacteria as Revealed from Genome Analyses.</title>
        <authorList>
            <person name="Imhoff J.F."/>
            <person name="Rahn T."/>
            <person name="Kunzel S."/>
            <person name="Keller A."/>
            <person name="Neulinger S.C."/>
        </authorList>
    </citation>
    <scope>NUCLEOTIDE SEQUENCE</scope>
    <source>
        <strain evidence="1">DSM 11080</strain>
    </source>
</reference>
<organism evidence="1 2">
    <name type="scientific">Halochromatium glycolicum</name>
    <dbReference type="NCBI Taxonomy" id="85075"/>
    <lineage>
        <taxon>Bacteria</taxon>
        <taxon>Pseudomonadati</taxon>
        <taxon>Pseudomonadota</taxon>
        <taxon>Gammaproteobacteria</taxon>
        <taxon>Chromatiales</taxon>
        <taxon>Chromatiaceae</taxon>
        <taxon>Halochromatium</taxon>
    </lineage>
</organism>
<reference evidence="1" key="1">
    <citation type="submission" date="2017-08" db="EMBL/GenBank/DDBJ databases">
        <authorList>
            <person name="Imhoff J.F."/>
            <person name="Rahn T."/>
            <person name="Kuenzel S."/>
            <person name="Neulinger S.C."/>
        </authorList>
    </citation>
    <scope>NUCLEOTIDE SEQUENCE</scope>
    <source>
        <strain evidence="1">DSM 11080</strain>
    </source>
</reference>
<gene>
    <name evidence="1" type="ORF">CKO40_17345</name>
</gene>
<dbReference type="EMBL" id="NRSJ01000037">
    <property type="protein sequence ID" value="MBK1706265.1"/>
    <property type="molecule type" value="Genomic_DNA"/>
</dbReference>